<protein>
    <submittedName>
        <fullName evidence="1">(apollo) hypothetical protein</fullName>
    </submittedName>
</protein>
<sequence length="459" mass="52896">MEPKKRKVEDENRQFLPEWTDLYCFTLPNRAGALPMCLICNQTVALIKSSNIKRHYDTKHKSFAGNFPLGSDQRKSKIASLLSSYSSSTQIISRSMTEQEKCGEASLRISWTLAKHMKLFTDADVVKECFLEAGNALFENKKDVVETIRRIPLSASTSTRNTHVLAEENHFDLKRQLNNANYYALAMDESCDVTDTAQLIIFVRYLDKTRETFVEEILALLPLLGRTRGEDIIKAVMDYFEKDELDLKKLLSVTTDGAPAMVGSKKGLVHLLRSYERCNENLISYHCIIHQTVLCCNLNHNFERIMQEVIKIVNFLRAKSSLQHRELKSFLEEVDAQYDDLLLHNNVRWLSKGCVLERFFSILEHLKTYLFNSDQTSANAYLSFLNEKENVAVIAFLTDTFKHINDLNLKLQGKGKLICELMSDVKSFSRKLDLFINDLGNECLHQFQLNNINKIYQFK</sequence>
<organism evidence="1 2">
    <name type="scientific">Parnassius apollo</name>
    <name type="common">Apollo butterfly</name>
    <name type="synonym">Papilio apollo</name>
    <dbReference type="NCBI Taxonomy" id="110799"/>
    <lineage>
        <taxon>Eukaryota</taxon>
        <taxon>Metazoa</taxon>
        <taxon>Ecdysozoa</taxon>
        <taxon>Arthropoda</taxon>
        <taxon>Hexapoda</taxon>
        <taxon>Insecta</taxon>
        <taxon>Pterygota</taxon>
        <taxon>Neoptera</taxon>
        <taxon>Endopterygota</taxon>
        <taxon>Lepidoptera</taxon>
        <taxon>Glossata</taxon>
        <taxon>Ditrysia</taxon>
        <taxon>Papilionoidea</taxon>
        <taxon>Papilionidae</taxon>
        <taxon>Parnassiinae</taxon>
        <taxon>Parnassini</taxon>
        <taxon>Parnassius</taxon>
        <taxon>Parnassius</taxon>
    </lineage>
</organism>
<dbReference type="PANTHER" id="PTHR45913">
    <property type="entry name" value="EPM2A-INTERACTING PROTEIN 1"/>
    <property type="match status" value="1"/>
</dbReference>
<proteinExistence type="predicted"/>
<accession>A0A8S3WBZ6</accession>
<evidence type="ECO:0000313" key="2">
    <source>
        <dbReference type="Proteomes" id="UP000691718"/>
    </source>
</evidence>
<name>A0A8S3WBZ6_PARAO</name>
<dbReference type="Proteomes" id="UP000691718">
    <property type="component" value="Unassembled WGS sequence"/>
</dbReference>
<evidence type="ECO:0000313" key="1">
    <source>
        <dbReference type="EMBL" id="CAG4952385.1"/>
    </source>
</evidence>
<dbReference type="OrthoDB" id="6611647at2759"/>
<dbReference type="PANTHER" id="PTHR45913:SF21">
    <property type="entry name" value="DUF4371 DOMAIN-CONTAINING PROTEIN"/>
    <property type="match status" value="1"/>
</dbReference>
<dbReference type="AlphaFoldDB" id="A0A8S3WBZ6"/>
<dbReference type="EMBL" id="CAJQZP010000285">
    <property type="protein sequence ID" value="CAG4952385.1"/>
    <property type="molecule type" value="Genomic_DNA"/>
</dbReference>
<gene>
    <name evidence="1" type="ORF">PAPOLLO_LOCUS4600</name>
</gene>
<reference evidence="1" key="1">
    <citation type="submission" date="2021-04" db="EMBL/GenBank/DDBJ databases">
        <authorList>
            <person name="Tunstrom K."/>
        </authorList>
    </citation>
    <scope>NUCLEOTIDE SEQUENCE</scope>
</reference>
<comment type="caution">
    <text evidence="1">The sequence shown here is derived from an EMBL/GenBank/DDBJ whole genome shotgun (WGS) entry which is preliminary data.</text>
</comment>
<keyword evidence="2" id="KW-1185">Reference proteome</keyword>